<dbReference type="PANTHER" id="PTHR36960">
    <property type="entry name" value="SI:DKEY-32E6.3"/>
    <property type="match status" value="1"/>
</dbReference>
<sequence>MLLTTRGGFPTTGTLHFYSSFSSLHIGTHCNMMTKNNNCLTKKNAESNDDDDFLLPKMYSTLDEIDRHLRCITDSSTTTASSAADATKDSCDTSSSATYGHEHEHANNLPHLFLHFDVNETILLGDPAGGDSVHECVNKIIAKSAFVSTSGIHCHENDSDNLLNDPAKPTIKRSPSSGNICDTHQFEPTHWWNGMSIDNDCNSTPPPLYTGWTYPPNTCPYYRTRYKVHAKKFTSSLHGQVYRPLYDELCQKMGLKNCARDDDDGSGGGSDLQQQQQPSSVFQNFLPAFWQTLMYYFPSTKTELSNNESAPSSLVAAGLVRTECGRLPPPPKVTLVLRTFGLDLPRVAIAISEFAKGNHPDYPNYSNEDLILAEGDLYCSGWSYHNKNGNDAKEEELVYSLHRANTNQEEKGTAVYSGDDDILNFLQSKSIIGIQDNYPFWRENKHAPWAGKPVWTNTRVHGHDHHHVLLDDNIHNDPSDGAGGIRVPVVVEKDGSSNNYNRYESLHGEEALALHGRHLIRVPTIRPSLEDDWFIRQIEKARWLELDKY</sequence>
<dbReference type="EMBL" id="JATAAI010000018">
    <property type="protein sequence ID" value="KAK1739336.1"/>
    <property type="molecule type" value="Genomic_DNA"/>
</dbReference>
<gene>
    <name evidence="1" type="ORF">QTG54_009879</name>
</gene>
<evidence type="ECO:0000313" key="2">
    <source>
        <dbReference type="Proteomes" id="UP001224775"/>
    </source>
</evidence>
<name>A0AAD8Y5Z4_9STRA</name>
<accession>A0AAD8Y5Z4</accession>
<dbReference type="Proteomes" id="UP001224775">
    <property type="component" value="Unassembled WGS sequence"/>
</dbReference>
<dbReference type="PANTHER" id="PTHR36960:SF1">
    <property type="entry name" value="SI:DKEY-32E6.3"/>
    <property type="match status" value="1"/>
</dbReference>
<organism evidence="1 2">
    <name type="scientific">Skeletonema marinoi</name>
    <dbReference type="NCBI Taxonomy" id="267567"/>
    <lineage>
        <taxon>Eukaryota</taxon>
        <taxon>Sar</taxon>
        <taxon>Stramenopiles</taxon>
        <taxon>Ochrophyta</taxon>
        <taxon>Bacillariophyta</taxon>
        <taxon>Coscinodiscophyceae</taxon>
        <taxon>Thalassiosirophycidae</taxon>
        <taxon>Thalassiosirales</taxon>
        <taxon>Skeletonemataceae</taxon>
        <taxon>Skeletonema</taxon>
        <taxon>Skeletonema marinoi-dohrnii complex</taxon>
    </lineage>
</organism>
<keyword evidence="2" id="KW-1185">Reference proteome</keyword>
<proteinExistence type="predicted"/>
<reference evidence="1" key="1">
    <citation type="submission" date="2023-06" db="EMBL/GenBank/DDBJ databases">
        <title>Survivors Of The Sea: Transcriptome response of Skeletonema marinoi to long-term dormancy.</title>
        <authorList>
            <person name="Pinder M.I.M."/>
            <person name="Kourtchenko O."/>
            <person name="Robertson E.K."/>
            <person name="Larsson T."/>
            <person name="Maumus F."/>
            <person name="Osuna-Cruz C.M."/>
            <person name="Vancaester E."/>
            <person name="Stenow R."/>
            <person name="Vandepoele K."/>
            <person name="Ploug H."/>
            <person name="Bruchert V."/>
            <person name="Godhe A."/>
            <person name="Topel M."/>
        </authorList>
    </citation>
    <scope>NUCLEOTIDE SEQUENCE</scope>
    <source>
        <strain evidence="1">R05AC</strain>
    </source>
</reference>
<evidence type="ECO:0000313" key="1">
    <source>
        <dbReference type="EMBL" id="KAK1739336.1"/>
    </source>
</evidence>
<comment type="caution">
    <text evidence="1">The sequence shown here is derived from an EMBL/GenBank/DDBJ whole genome shotgun (WGS) entry which is preliminary data.</text>
</comment>
<dbReference type="AlphaFoldDB" id="A0AAD8Y5Z4"/>
<protein>
    <submittedName>
        <fullName evidence="1">Uncharacterized protein</fullName>
    </submittedName>
</protein>